<gene>
    <name evidence="4" type="ORF">PHATRDRAFT_48246</name>
</gene>
<dbReference type="eggNOG" id="ENOG502S4TE">
    <property type="taxonomic scope" value="Eukaryota"/>
</dbReference>
<feature type="region of interest" description="Disordered" evidence="1">
    <location>
        <begin position="1"/>
        <end position="33"/>
    </location>
</feature>
<dbReference type="AlphaFoldDB" id="B7G6H2"/>
<dbReference type="RefSeq" id="XP_002182574.1">
    <property type="nucleotide sequence ID" value="XM_002182538.1"/>
</dbReference>
<proteinExistence type="predicted"/>
<evidence type="ECO:0000313" key="4">
    <source>
        <dbReference type="EMBL" id="EEC45861.1"/>
    </source>
</evidence>
<dbReference type="Pfam" id="PF13383">
    <property type="entry name" value="Methyltransf_22"/>
    <property type="match status" value="1"/>
</dbReference>
<name>B7G6H2_PHATC</name>
<dbReference type="OMA" id="GCEWSSY"/>
<evidence type="ECO:0000313" key="5">
    <source>
        <dbReference type="Proteomes" id="UP000000759"/>
    </source>
</evidence>
<keyword evidence="2" id="KW-0812">Transmembrane</keyword>
<dbReference type="PANTHER" id="PTHR32026">
    <property type="entry name" value="METHYLTRANSFERASE-LIKE PROTEIN 24"/>
    <property type="match status" value="1"/>
</dbReference>
<organism evidence="4 5">
    <name type="scientific">Phaeodactylum tricornutum (strain CCAP 1055/1)</name>
    <dbReference type="NCBI Taxonomy" id="556484"/>
    <lineage>
        <taxon>Eukaryota</taxon>
        <taxon>Sar</taxon>
        <taxon>Stramenopiles</taxon>
        <taxon>Ochrophyta</taxon>
        <taxon>Bacillariophyta</taxon>
        <taxon>Bacillariophyceae</taxon>
        <taxon>Bacillariophycidae</taxon>
        <taxon>Naviculales</taxon>
        <taxon>Phaeodactylaceae</taxon>
        <taxon>Phaeodactylum</taxon>
    </lineage>
</organism>
<evidence type="ECO:0000259" key="3">
    <source>
        <dbReference type="Pfam" id="PF13383"/>
    </source>
</evidence>
<feature type="domain" description="Methyltransferase" evidence="3">
    <location>
        <begin position="94"/>
        <end position="345"/>
    </location>
</feature>
<dbReference type="HOGENOM" id="CLU_071442_0_0_1"/>
<accession>B7G6H2</accession>
<feature type="transmembrane region" description="Helical" evidence="2">
    <location>
        <begin position="43"/>
        <end position="61"/>
    </location>
</feature>
<dbReference type="InParanoid" id="B7G6H2"/>
<evidence type="ECO:0000256" key="1">
    <source>
        <dbReference type="SAM" id="MobiDB-lite"/>
    </source>
</evidence>
<reference evidence="4 5" key="1">
    <citation type="journal article" date="2008" name="Nature">
        <title>The Phaeodactylum genome reveals the evolutionary history of diatom genomes.</title>
        <authorList>
            <person name="Bowler C."/>
            <person name="Allen A.E."/>
            <person name="Badger J.H."/>
            <person name="Grimwood J."/>
            <person name="Jabbari K."/>
            <person name="Kuo A."/>
            <person name="Maheswari U."/>
            <person name="Martens C."/>
            <person name="Maumus F."/>
            <person name="Otillar R.P."/>
            <person name="Rayko E."/>
            <person name="Salamov A."/>
            <person name="Vandepoele K."/>
            <person name="Beszteri B."/>
            <person name="Gruber A."/>
            <person name="Heijde M."/>
            <person name="Katinka M."/>
            <person name="Mock T."/>
            <person name="Valentin K."/>
            <person name="Verret F."/>
            <person name="Berges J.A."/>
            <person name="Brownlee C."/>
            <person name="Cadoret J.P."/>
            <person name="Chiovitti A."/>
            <person name="Choi C.J."/>
            <person name="Coesel S."/>
            <person name="De Martino A."/>
            <person name="Detter J.C."/>
            <person name="Durkin C."/>
            <person name="Falciatore A."/>
            <person name="Fournet J."/>
            <person name="Haruta M."/>
            <person name="Huysman M.J."/>
            <person name="Jenkins B.D."/>
            <person name="Jiroutova K."/>
            <person name="Jorgensen R.E."/>
            <person name="Joubert Y."/>
            <person name="Kaplan A."/>
            <person name="Kroger N."/>
            <person name="Kroth P.G."/>
            <person name="La Roche J."/>
            <person name="Lindquist E."/>
            <person name="Lommer M."/>
            <person name="Martin-Jezequel V."/>
            <person name="Lopez P.J."/>
            <person name="Lucas S."/>
            <person name="Mangogna M."/>
            <person name="McGinnis K."/>
            <person name="Medlin L.K."/>
            <person name="Montsant A."/>
            <person name="Oudot-Le Secq M.P."/>
            <person name="Napoli C."/>
            <person name="Obornik M."/>
            <person name="Parker M.S."/>
            <person name="Petit J.L."/>
            <person name="Porcel B.M."/>
            <person name="Poulsen N."/>
            <person name="Robison M."/>
            <person name="Rychlewski L."/>
            <person name="Rynearson T.A."/>
            <person name="Schmutz J."/>
            <person name="Shapiro H."/>
            <person name="Siaut M."/>
            <person name="Stanley M."/>
            <person name="Sussman M.R."/>
            <person name="Taylor A.R."/>
            <person name="Vardi A."/>
            <person name="von Dassow P."/>
            <person name="Vyverman W."/>
            <person name="Willis A."/>
            <person name="Wyrwicz L.S."/>
            <person name="Rokhsar D.S."/>
            <person name="Weissenbach J."/>
            <person name="Armbrust E.V."/>
            <person name="Green B.R."/>
            <person name="Van de Peer Y."/>
            <person name="Grigoriev I.V."/>
        </authorList>
    </citation>
    <scope>NUCLEOTIDE SEQUENCE [LARGE SCALE GENOMIC DNA]</scope>
    <source>
        <strain evidence="4 5">CCAP 1055/1</strain>
    </source>
</reference>
<dbReference type="PANTHER" id="PTHR32026:SF27">
    <property type="entry name" value="METHYLTRANSFERASE FKBM DOMAIN-CONTAINING PROTEIN-RELATED"/>
    <property type="match status" value="1"/>
</dbReference>
<dbReference type="EMBL" id="CM000618">
    <property type="protein sequence ID" value="EEC45861.1"/>
    <property type="molecule type" value="Genomic_DNA"/>
</dbReference>
<dbReference type="InterPro" id="IPR026913">
    <property type="entry name" value="METTL24"/>
</dbReference>
<dbReference type="OrthoDB" id="38425at2759"/>
<dbReference type="Proteomes" id="UP000000759">
    <property type="component" value="Chromosome 16"/>
</dbReference>
<evidence type="ECO:0000256" key="2">
    <source>
        <dbReference type="SAM" id="Phobius"/>
    </source>
</evidence>
<dbReference type="PaxDb" id="2850-Phatr48246"/>
<keyword evidence="2" id="KW-1133">Transmembrane helix</keyword>
<dbReference type="GeneID" id="7203548"/>
<dbReference type="KEGG" id="pti:PHATRDRAFT_48246"/>
<protein>
    <recommendedName>
        <fullName evidence="3">Methyltransferase domain-containing protein</fullName>
    </recommendedName>
</protein>
<keyword evidence="5" id="KW-1185">Reference proteome</keyword>
<sequence>MPIITTTRRKRRSIKPFQQRETMKPTGPSVFGPRSNKRTLSSFLILFIGVMLSIAAVDIWSRRRLSTSSDQQAFRTSVSTNQHQKSFEPWSTGLAAKQSFGFFDDIGDTAWSRMRNNAVNFQQYRKPQKPDTGNEDPWRWYINNLEPDFSCPHAARVGGHGDGPKWVCDPHRLQAKDDCLIYSIGSSGNYLFEDSLLGLAGKGQCEIHVFDFGDFDRPENADNRIFYHPWGLGSSYDDVYSDRIKKIAGEQEVLTFQEILRRLNHENRTIDLFKIDCEGCEWSSYKDWIDKDLRQIQIEVHGLPSARSGISGSDFYNSFRNNSFAMFSKEHNQFTKSCYELSYIKLSKDFWETN</sequence>
<dbReference type="InterPro" id="IPR025714">
    <property type="entry name" value="Methyltranfer_dom"/>
</dbReference>
<reference evidence="5" key="2">
    <citation type="submission" date="2008-08" db="EMBL/GenBank/DDBJ databases">
        <authorList>
            <consortium name="Diatom Consortium"/>
            <person name="Grigoriev I."/>
            <person name="Grimwood J."/>
            <person name="Kuo A."/>
            <person name="Otillar R.P."/>
            <person name="Salamov A."/>
            <person name="Detter J.C."/>
            <person name="Lindquist E."/>
            <person name="Shapiro H."/>
            <person name="Lucas S."/>
            <person name="Glavina del Rio T."/>
            <person name="Pitluck S."/>
            <person name="Rokhsar D."/>
            <person name="Bowler C."/>
        </authorList>
    </citation>
    <scope>GENOME REANNOTATION</scope>
    <source>
        <strain evidence="5">CCAP 1055/1</strain>
    </source>
</reference>
<keyword evidence="2" id="KW-0472">Membrane</keyword>